<protein>
    <submittedName>
        <fullName evidence="1">Uncharacterized protein</fullName>
    </submittedName>
</protein>
<organism evidence="1 2">
    <name type="scientific">Aldrovandia affinis</name>
    <dbReference type="NCBI Taxonomy" id="143900"/>
    <lineage>
        <taxon>Eukaryota</taxon>
        <taxon>Metazoa</taxon>
        <taxon>Chordata</taxon>
        <taxon>Craniata</taxon>
        <taxon>Vertebrata</taxon>
        <taxon>Euteleostomi</taxon>
        <taxon>Actinopterygii</taxon>
        <taxon>Neopterygii</taxon>
        <taxon>Teleostei</taxon>
        <taxon>Notacanthiformes</taxon>
        <taxon>Halosauridae</taxon>
        <taxon>Aldrovandia</taxon>
    </lineage>
</organism>
<dbReference type="EMBL" id="JAINUG010000008">
    <property type="protein sequence ID" value="KAJ8415672.1"/>
    <property type="molecule type" value="Genomic_DNA"/>
</dbReference>
<name>A0AAD7T846_9TELE</name>
<keyword evidence="2" id="KW-1185">Reference proteome</keyword>
<dbReference type="AlphaFoldDB" id="A0AAD7T846"/>
<evidence type="ECO:0000313" key="2">
    <source>
        <dbReference type="Proteomes" id="UP001221898"/>
    </source>
</evidence>
<accession>A0AAD7T846</accession>
<reference evidence="1" key="1">
    <citation type="journal article" date="2023" name="Science">
        <title>Genome structures resolve the early diversification of teleost fishes.</title>
        <authorList>
            <person name="Parey E."/>
            <person name="Louis A."/>
            <person name="Montfort J."/>
            <person name="Bouchez O."/>
            <person name="Roques C."/>
            <person name="Iampietro C."/>
            <person name="Lluch J."/>
            <person name="Castinel A."/>
            <person name="Donnadieu C."/>
            <person name="Desvignes T."/>
            <person name="Floi Bucao C."/>
            <person name="Jouanno E."/>
            <person name="Wen M."/>
            <person name="Mejri S."/>
            <person name="Dirks R."/>
            <person name="Jansen H."/>
            <person name="Henkel C."/>
            <person name="Chen W.J."/>
            <person name="Zahm M."/>
            <person name="Cabau C."/>
            <person name="Klopp C."/>
            <person name="Thompson A.W."/>
            <person name="Robinson-Rechavi M."/>
            <person name="Braasch I."/>
            <person name="Lecointre G."/>
            <person name="Bobe J."/>
            <person name="Postlethwait J.H."/>
            <person name="Berthelot C."/>
            <person name="Roest Crollius H."/>
            <person name="Guiguen Y."/>
        </authorList>
    </citation>
    <scope>NUCLEOTIDE SEQUENCE</scope>
    <source>
        <strain evidence="1">NC1722</strain>
    </source>
</reference>
<comment type="caution">
    <text evidence="1">The sequence shown here is derived from an EMBL/GenBank/DDBJ whole genome shotgun (WGS) entry which is preliminary data.</text>
</comment>
<proteinExistence type="predicted"/>
<gene>
    <name evidence="1" type="ORF">AAFF_G00402290</name>
</gene>
<dbReference type="Proteomes" id="UP001221898">
    <property type="component" value="Unassembled WGS sequence"/>
</dbReference>
<evidence type="ECO:0000313" key="1">
    <source>
        <dbReference type="EMBL" id="KAJ8415672.1"/>
    </source>
</evidence>
<sequence>MSSCHYLGAGPQGVEFSGQPHAWASVSVGTMGTAQGDVKPWGSQCGSQTESAFPDKELASAHTKCQLAVGLIFKVTRGLVARCPFEGQERTALVTNTVTKGF</sequence>